<dbReference type="AlphaFoldDB" id="A0A7Y0RS00"/>
<reference evidence="1 2" key="1">
    <citation type="submission" date="2020-04" db="EMBL/GenBank/DDBJ databases">
        <title>Whole-genome sequencing of Vibrio spp. from China reveals different genetic environments of blaCTX-M-14 among diverse lineages.</title>
        <authorList>
            <person name="Zheng Z."/>
            <person name="Ye L."/>
            <person name="Chen S."/>
        </authorList>
    </citation>
    <scope>NUCLEOTIDE SEQUENCE [LARGE SCALE GENOMIC DNA]</scope>
    <source>
        <strain evidence="1 2">Vb1636</strain>
    </source>
</reference>
<accession>A0A7Y0RS00</accession>
<sequence length="151" mass="16669">MFILRVLNLSWTVAIVRPATVLFIFLLAAMVLSGGSEGFSRSFLNNIKHVVSLGPAPQGFINLESCDDERLEIQNIEKMPRTVNCENLVVVQVPMDKLSKKFGEVLIWCYFSAAMLGNLVAFLFNGFSKPWGIGPARTINNLSASRSSEGE</sequence>
<gene>
    <name evidence="1" type="ORF">HKB35_19370</name>
</gene>
<comment type="caution">
    <text evidence="1">The sequence shown here is derived from an EMBL/GenBank/DDBJ whole genome shotgun (WGS) entry which is preliminary data.</text>
</comment>
<dbReference type="Proteomes" id="UP000565155">
    <property type="component" value="Unassembled WGS sequence"/>
</dbReference>
<dbReference type="RefSeq" id="WP_169628995.1">
    <property type="nucleotide sequence ID" value="NZ_JABCMA010000029.1"/>
</dbReference>
<dbReference type="EMBL" id="JABCMA010000029">
    <property type="protein sequence ID" value="NMR75780.1"/>
    <property type="molecule type" value="Genomic_DNA"/>
</dbReference>
<evidence type="ECO:0000313" key="2">
    <source>
        <dbReference type="Proteomes" id="UP000565155"/>
    </source>
</evidence>
<proteinExistence type="predicted"/>
<evidence type="ECO:0000313" key="1">
    <source>
        <dbReference type="EMBL" id="NMR75780.1"/>
    </source>
</evidence>
<organism evidence="1 2">
    <name type="scientific">Vibrio alginolyticus</name>
    <dbReference type="NCBI Taxonomy" id="663"/>
    <lineage>
        <taxon>Bacteria</taxon>
        <taxon>Pseudomonadati</taxon>
        <taxon>Pseudomonadota</taxon>
        <taxon>Gammaproteobacteria</taxon>
        <taxon>Vibrionales</taxon>
        <taxon>Vibrionaceae</taxon>
        <taxon>Vibrio</taxon>
    </lineage>
</organism>
<name>A0A7Y0RS00_VIBAL</name>
<protein>
    <submittedName>
        <fullName evidence="1">Uncharacterized protein</fullName>
    </submittedName>
</protein>